<dbReference type="InterPro" id="IPR032092">
    <property type="entry name" value="PilW"/>
</dbReference>
<dbReference type="Pfam" id="PF16074">
    <property type="entry name" value="PilW"/>
    <property type="match status" value="1"/>
</dbReference>
<dbReference type="NCBIfam" id="TIGR02532">
    <property type="entry name" value="IV_pilin_GFxxxE"/>
    <property type="match status" value="1"/>
</dbReference>
<evidence type="ECO:0000313" key="2">
    <source>
        <dbReference type="Proteomes" id="UP001177769"/>
    </source>
</evidence>
<reference evidence="1" key="1">
    <citation type="submission" date="2023-01" db="EMBL/GenBank/DDBJ databases">
        <title>Whole genome sequence of Paucibacter sp. S2-9 isolated from pond sediment.</title>
        <authorList>
            <person name="Jung J.Y."/>
        </authorList>
    </citation>
    <scope>NUCLEOTIDE SEQUENCE</scope>
    <source>
        <strain evidence="1">S2-9</strain>
    </source>
</reference>
<dbReference type="InterPro" id="IPR012902">
    <property type="entry name" value="N_methyl_site"/>
</dbReference>
<dbReference type="GO" id="GO:0043683">
    <property type="term" value="P:type IV pilus assembly"/>
    <property type="evidence" value="ECO:0007669"/>
    <property type="project" value="InterPro"/>
</dbReference>
<dbReference type="EMBL" id="CP116346">
    <property type="protein sequence ID" value="WIT09835.1"/>
    <property type="molecule type" value="Genomic_DNA"/>
</dbReference>
<dbReference type="Pfam" id="PF07963">
    <property type="entry name" value="N_methyl"/>
    <property type="match status" value="1"/>
</dbReference>
<evidence type="ECO:0000313" key="1">
    <source>
        <dbReference type="EMBL" id="WIT09835.1"/>
    </source>
</evidence>
<gene>
    <name evidence="1" type="ORF">PFX98_12875</name>
</gene>
<accession>A0AA95N9I5</accession>
<dbReference type="AlphaFoldDB" id="A0AA95N9I5"/>
<protein>
    <submittedName>
        <fullName evidence="1">PilW family protein</fullName>
    </submittedName>
</protein>
<organism evidence="1 2">
    <name type="scientific">Paucibacter sediminis</name>
    <dbReference type="NCBI Taxonomy" id="3019553"/>
    <lineage>
        <taxon>Bacteria</taxon>
        <taxon>Pseudomonadati</taxon>
        <taxon>Pseudomonadota</taxon>
        <taxon>Betaproteobacteria</taxon>
        <taxon>Burkholderiales</taxon>
        <taxon>Sphaerotilaceae</taxon>
        <taxon>Roseateles</taxon>
    </lineage>
</organism>
<proteinExistence type="predicted"/>
<keyword evidence="2" id="KW-1185">Reference proteome</keyword>
<sequence length="392" mass="41378">MSKQSCHLSTQRGFTLVEMMIGLLIGLLCTLVIAAVLSAAEGQRRGTTQGTDALIAGSLALFQVQREVAMGGYGFASEPAAVGCQLDARFNGAVAPALPPVLAPVIITAGGNDASDQVRVLSSSKAILSNAGVPNQVGYTIPMRTTPPQYAAGGTLYTVYSAIGASVGDLMVAVVNAGLPCEMFQVTGVQVRGIQRATQGAWNAAGFPAQATQEPCSDACLPLNPSGSFLVNMGQFNDWIYTVDKQQRLTMSRLNTANMSRQVTELQSGVVMLKAMYGHDGDGDGAVDTYDNQTPADQNGWLGMLSVRLAVVARSTQYEKEEVTQSNPLWDVGSAATVAGAKPCGASMCVELKVDGLADWKHYRYQVFDTIVPLRNQRWKSKLPVAAPPAGP</sequence>
<dbReference type="RefSeq" id="WP_285230905.1">
    <property type="nucleotide sequence ID" value="NZ_CP116346.1"/>
</dbReference>
<dbReference type="Proteomes" id="UP001177769">
    <property type="component" value="Chromosome"/>
</dbReference>
<dbReference type="KEGG" id="pais:PFX98_12875"/>
<name>A0AA95N9I5_9BURK</name>